<organism evidence="2 3">
    <name type="scientific">Parasphingorhabdus litoris</name>
    <dbReference type="NCBI Taxonomy" id="394733"/>
    <lineage>
        <taxon>Bacteria</taxon>
        <taxon>Pseudomonadati</taxon>
        <taxon>Pseudomonadota</taxon>
        <taxon>Alphaproteobacteria</taxon>
        <taxon>Sphingomonadales</taxon>
        <taxon>Sphingomonadaceae</taxon>
        <taxon>Parasphingorhabdus</taxon>
    </lineage>
</organism>
<keyword evidence="3" id="KW-1185">Reference proteome</keyword>
<feature type="compositionally biased region" description="Basic and acidic residues" evidence="1">
    <location>
        <begin position="17"/>
        <end position="53"/>
    </location>
</feature>
<evidence type="ECO:0000313" key="2">
    <source>
        <dbReference type="EMBL" id="GAA0480612.1"/>
    </source>
</evidence>
<accession>A0ABN1ANH3</accession>
<sequence>MQQQENRDARFSPSDKPAAHRNDGQRNDESRSEQKRSKNAADREQKGGEKGKTQDGAGELFAWTGAAQGHGPFQGGGDIAANRVHAGQIDVELQAQIDRIAAAIAEQAQRGQQSRFTVQLPGGLPIESAVLARSATGYVSILLVARPGALGLNDRKLIRRELQDRLQKHPIKLAEIGFAGKAG</sequence>
<feature type="region of interest" description="Disordered" evidence="1">
    <location>
        <begin position="1"/>
        <end position="56"/>
    </location>
</feature>
<comment type="caution">
    <text evidence="2">The sequence shown here is derived from an EMBL/GenBank/DDBJ whole genome shotgun (WGS) entry which is preliminary data.</text>
</comment>
<name>A0ABN1ANH3_9SPHN</name>
<proteinExistence type="predicted"/>
<evidence type="ECO:0008006" key="4">
    <source>
        <dbReference type="Google" id="ProtNLM"/>
    </source>
</evidence>
<evidence type="ECO:0000313" key="3">
    <source>
        <dbReference type="Proteomes" id="UP001500713"/>
    </source>
</evidence>
<feature type="compositionally biased region" description="Basic and acidic residues" evidence="1">
    <location>
        <begin position="1"/>
        <end position="10"/>
    </location>
</feature>
<dbReference type="Proteomes" id="UP001500713">
    <property type="component" value="Unassembled WGS sequence"/>
</dbReference>
<protein>
    <recommendedName>
        <fullName evidence="4">Flagellar hook-length control protein FliK</fullName>
    </recommendedName>
</protein>
<gene>
    <name evidence="2" type="ORF">GCM10009096_23350</name>
</gene>
<dbReference type="EMBL" id="BAAAEM010000003">
    <property type="protein sequence ID" value="GAA0480612.1"/>
    <property type="molecule type" value="Genomic_DNA"/>
</dbReference>
<evidence type="ECO:0000256" key="1">
    <source>
        <dbReference type="SAM" id="MobiDB-lite"/>
    </source>
</evidence>
<reference evidence="2 3" key="1">
    <citation type="journal article" date="2019" name="Int. J. Syst. Evol. Microbiol.">
        <title>The Global Catalogue of Microorganisms (GCM) 10K type strain sequencing project: providing services to taxonomists for standard genome sequencing and annotation.</title>
        <authorList>
            <consortium name="The Broad Institute Genomics Platform"/>
            <consortium name="The Broad Institute Genome Sequencing Center for Infectious Disease"/>
            <person name="Wu L."/>
            <person name="Ma J."/>
        </authorList>
    </citation>
    <scope>NUCLEOTIDE SEQUENCE [LARGE SCALE GENOMIC DNA]</scope>
    <source>
        <strain evidence="2 3">JCM 14162</strain>
    </source>
</reference>